<dbReference type="Gene3D" id="3.30.460.30">
    <property type="entry name" value="Glutamyl-tRNA reductase, N-terminal domain"/>
    <property type="match status" value="1"/>
</dbReference>
<comment type="domain">
    <text evidence="8">Possesses an unusual extended V-shaped dimeric structure with each monomer consisting of three distinct domains arranged along a curved 'spinal' alpha-helix. The N-terminal catalytic domain specifically recognizes the glutamate moiety of the substrate. The second domain is the NADPH-binding domain, and the third C-terminal domain is responsible for dimerization.</text>
</comment>
<organism evidence="17 18">
    <name type="scientific">Mycolicibacterium anyangense</name>
    <dbReference type="NCBI Taxonomy" id="1431246"/>
    <lineage>
        <taxon>Bacteria</taxon>
        <taxon>Bacillati</taxon>
        <taxon>Actinomycetota</taxon>
        <taxon>Actinomycetes</taxon>
        <taxon>Mycobacteriales</taxon>
        <taxon>Mycobacteriaceae</taxon>
        <taxon>Mycolicibacterium</taxon>
    </lineage>
</organism>
<evidence type="ECO:0000256" key="2">
    <source>
        <dbReference type="ARBA" id="ARBA00005916"/>
    </source>
</evidence>
<dbReference type="AlphaFoldDB" id="A0A6N4WG41"/>
<evidence type="ECO:0000256" key="5">
    <source>
        <dbReference type="ARBA" id="ARBA00023002"/>
    </source>
</evidence>
<feature type="site" description="Important for activity" evidence="8 12">
    <location>
        <position position="99"/>
    </location>
</feature>
<evidence type="ECO:0000313" key="18">
    <source>
        <dbReference type="Proteomes" id="UP000467249"/>
    </source>
</evidence>
<dbReference type="SUPFAM" id="SSF69075">
    <property type="entry name" value="Glutamyl tRNA-reductase dimerization domain"/>
    <property type="match status" value="1"/>
</dbReference>
<dbReference type="NCBIfam" id="TIGR01035">
    <property type="entry name" value="hemA"/>
    <property type="match status" value="1"/>
</dbReference>
<dbReference type="InterPro" id="IPR018214">
    <property type="entry name" value="GluRdtase_CS"/>
</dbReference>
<feature type="binding site" evidence="8 10">
    <location>
        <begin position="49"/>
        <end position="52"/>
    </location>
    <ligand>
        <name>substrate</name>
    </ligand>
</feature>
<evidence type="ECO:0000313" key="17">
    <source>
        <dbReference type="EMBL" id="BBZ79393.1"/>
    </source>
</evidence>
<dbReference type="Pfam" id="PF00745">
    <property type="entry name" value="GlutR_dimer"/>
    <property type="match status" value="1"/>
</dbReference>
<dbReference type="Proteomes" id="UP000467249">
    <property type="component" value="Chromosome"/>
</dbReference>
<evidence type="ECO:0000256" key="9">
    <source>
        <dbReference type="PIRSR" id="PIRSR000445-1"/>
    </source>
</evidence>
<gene>
    <name evidence="8 17" type="primary">hemA</name>
    <name evidence="17" type="ORF">MANY_47300</name>
</gene>
<dbReference type="InterPro" id="IPR036453">
    <property type="entry name" value="GluRdtase_dimer_dom_sf"/>
</dbReference>
<evidence type="ECO:0000256" key="3">
    <source>
        <dbReference type="ARBA" id="ARBA00012970"/>
    </source>
</evidence>
<evidence type="ECO:0000256" key="6">
    <source>
        <dbReference type="ARBA" id="ARBA00023244"/>
    </source>
</evidence>
<dbReference type="InterPro" id="IPR000343">
    <property type="entry name" value="4pyrrol_synth_GluRdtase"/>
</dbReference>
<feature type="binding site" evidence="8 10">
    <location>
        <begin position="114"/>
        <end position="116"/>
    </location>
    <ligand>
        <name>substrate</name>
    </ligand>
</feature>
<comment type="function">
    <text evidence="8">Catalyzes the NADPH-dependent reduction of glutamyl-tRNA(Glu) to glutamate 1-semialdehyde (GSA).</text>
</comment>
<dbReference type="CDD" id="cd05213">
    <property type="entry name" value="NAD_bind_Glutamyl_tRNA_reduct"/>
    <property type="match status" value="1"/>
</dbReference>
<evidence type="ECO:0000259" key="14">
    <source>
        <dbReference type="Pfam" id="PF00745"/>
    </source>
</evidence>
<keyword evidence="6 8" id="KW-0627">Porphyrin biosynthesis</keyword>
<feature type="domain" description="Quinate/shikimate 5-dehydrogenase/glutamyl-tRNA reductase" evidence="15">
    <location>
        <begin position="172"/>
        <end position="313"/>
    </location>
</feature>
<dbReference type="EC" id="1.2.1.70" evidence="3 8"/>
<evidence type="ECO:0000256" key="11">
    <source>
        <dbReference type="PIRSR" id="PIRSR000445-3"/>
    </source>
</evidence>
<dbReference type="InterPro" id="IPR036291">
    <property type="entry name" value="NAD(P)-bd_dom_sf"/>
</dbReference>
<comment type="miscellaneous">
    <text evidence="8">During catalysis, the active site Cys acts as a nucleophile attacking the alpha-carbonyl group of tRNA-bound glutamate with the formation of a thioester intermediate between enzyme and glutamate, and the concomitant release of tRNA(Glu). The thioester intermediate is finally reduced by direct hydride transfer from NADPH, to form the product GSA.</text>
</comment>
<dbReference type="Pfam" id="PF01488">
    <property type="entry name" value="Shikimate_DH"/>
    <property type="match status" value="1"/>
</dbReference>
<dbReference type="InterPro" id="IPR036343">
    <property type="entry name" value="GluRdtase_N_sf"/>
</dbReference>
<feature type="active site" description="Nucleophile" evidence="8 9">
    <location>
        <position position="50"/>
    </location>
</feature>
<dbReference type="GO" id="GO:0008883">
    <property type="term" value="F:glutamyl-tRNA reductase activity"/>
    <property type="evidence" value="ECO:0007669"/>
    <property type="project" value="UniProtKB-UniRule"/>
</dbReference>
<evidence type="ECO:0000259" key="16">
    <source>
        <dbReference type="Pfam" id="PF05201"/>
    </source>
</evidence>
<comment type="pathway">
    <text evidence="1 8 13">Porphyrin-containing compound metabolism; protoporphyrin-IX biosynthesis; 5-aminolevulinate from L-glutamyl-tRNA(Glu): step 1/2.</text>
</comment>
<dbReference type="InterPro" id="IPR006151">
    <property type="entry name" value="Shikm_DH/Glu-tRNA_Rdtase"/>
</dbReference>
<dbReference type="PANTHER" id="PTHR43013">
    <property type="entry name" value="GLUTAMYL-TRNA REDUCTASE"/>
    <property type="match status" value="1"/>
</dbReference>
<dbReference type="SUPFAM" id="SSF69742">
    <property type="entry name" value="Glutamyl tRNA-reductase catalytic, N-terminal domain"/>
    <property type="match status" value="1"/>
</dbReference>
<keyword evidence="5 8" id="KW-0560">Oxidoreductase</keyword>
<evidence type="ECO:0000256" key="1">
    <source>
        <dbReference type="ARBA" id="ARBA00005059"/>
    </source>
</evidence>
<feature type="domain" description="Glutamyl-tRNA reductase N-terminal" evidence="16">
    <location>
        <begin position="7"/>
        <end position="156"/>
    </location>
</feature>
<dbReference type="FunFam" id="3.30.460.30:FF:000001">
    <property type="entry name" value="Glutamyl-tRNA reductase"/>
    <property type="match status" value="1"/>
</dbReference>
<comment type="similarity">
    <text evidence="2 8 13">Belongs to the glutamyl-tRNA reductase family.</text>
</comment>
<dbReference type="NCBIfam" id="NF000744">
    <property type="entry name" value="PRK00045.1-3"/>
    <property type="match status" value="1"/>
</dbReference>
<reference evidence="17 18" key="1">
    <citation type="journal article" date="2019" name="Emerg. Microbes Infect.">
        <title>Comprehensive subspecies identification of 175 nontuberculous mycobacteria species based on 7547 genomic profiles.</title>
        <authorList>
            <person name="Matsumoto Y."/>
            <person name="Kinjo T."/>
            <person name="Motooka D."/>
            <person name="Nabeya D."/>
            <person name="Jung N."/>
            <person name="Uechi K."/>
            <person name="Horii T."/>
            <person name="Iida T."/>
            <person name="Fujita J."/>
            <person name="Nakamura S."/>
        </authorList>
    </citation>
    <scope>NUCLEOTIDE SEQUENCE [LARGE SCALE GENOMIC DNA]</scope>
    <source>
        <strain evidence="17 18">JCM 30275</strain>
    </source>
</reference>
<evidence type="ECO:0000259" key="15">
    <source>
        <dbReference type="Pfam" id="PF01488"/>
    </source>
</evidence>
<feature type="binding site" evidence="8 10">
    <location>
        <position position="109"/>
    </location>
    <ligand>
        <name>substrate</name>
    </ligand>
</feature>
<dbReference type="Gene3D" id="3.40.50.720">
    <property type="entry name" value="NAD(P)-binding Rossmann-like Domain"/>
    <property type="match status" value="1"/>
</dbReference>
<dbReference type="EMBL" id="AP022620">
    <property type="protein sequence ID" value="BBZ79393.1"/>
    <property type="molecule type" value="Genomic_DNA"/>
</dbReference>
<evidence type="ECO:0000256" key="7">
    <source>
        <dbReference type="ARBA" id="ARBA00047464"/>
    </source>
</evidence>
<dbReference type="Pfam" id="PF05201">
    <property type="entry name" value="GlutR_N"/>
    <property type="match status" value="1"/>
</dbReference>
<dbReference type="UniPathway" id="UPA00251">
    <property type="reaction ID" value="UER00316"/>
</dbReference>
<dbReference type="InterPro" id="IPR015896">
    <property type="entry name" value="4pyrrol_synth_GluRdtase_dimer"/>
</dbReference>
<name>A0A6N4WG41_9MYCO</name>
<proteinExistence type="inferred from homology"/>
<accession>A0A6N4WG41</accession>
<feature type="binding site" evidence="8 10">
    <location>
        <position position="120"/>
    </location>
    <ligand>
        <name>substrate</name>
    </ligand>
</feature>
<dbReference type="KEGG" id="many:MANY_47300"/>
<comment type="subunit">
    <text evidence="8">Homodimer.</text>
</comment>
<dbReference type="PROSITE" id="PS00747">
    <property type="entry name" value="GLUTR"/>
    <property type="match status" value="1"/>
</dbReference>
<dbReference type="PANTHER" id="PTHR43013:SF1">
    <property type="entry name" value="GLUTAMYL-TRNA REDUCTASE"/>
    <property type="match status" value="1"/>
</dbReference>
<feature type="domain" description="Tetrapyrrole biosynthesis glutamyl-tRNA reductase dimerisation" evidence="14">
    <location>
        <begin position="327"/>
        <end position="426"/>
    </location>
</feature>
<feature type="binding site" evidence="8 11">
    <location>
        <begin position="189"/>
        <end position="194"/>
    </location>
    <ligand>
        <name>NADP(+)</name>
        <dbReference type="ChEBI" id="CHEBI:58349"/>
    </ligand>
</feature>
<keyword evidence="18" id="KW-1185">Reference proteome</keyword>
<evidence type="ECO:0000256" key="13">
    <source>
        <dbReference type="RuleBase" id="RU000584"/>
    </source>
</evidence>
<dbReference type="SUPFAM" id="SSF51735">
    <property type="entry name" value="NAD(P)-binding Rossmann-fold domains"/>
    <property type="match status" value="1"/>
</dbReference>
<dbReference type="HAMAP" id="MF_00087">
    <property type="entry name" value="Glu_tRNA_reductase"/>
    <property type="match status" value="1"/>
</dbReference>
<comment type="catalytic activity">
    <reaction evidence="7 8 13">
        <text>(S)-4-amino-5-oxopentanoate + tRNA(Glu) + NADP(+) = L-glutamyl-tRNA(Glu) + NADPH + H(+)</text>
        <dbReference type="Rhea" id="RHEA:12344"/>
        <dbReference type="Rhea" id="RHEA-COMP:9663"/>
        <dbReference type="Rhea" id="RHEA-COMP:9680"/>
        <dbReference type="ChEBI" id="CHEBI:15378"/>
        <dbReference type="ChEBI" id="CHEBI:57501"/>
        <dbReference type="ChEBI" id="CHEBI:57783"/>
        <dbReference type="ChEBI" id="CHEBI:58349"/>
        <dbReference type="ChEBI" id="CHEBI:78442"/>
        <dbReference type="ChEBI" id="CHEBI:78520"/>
        <dbReference type="EC" id="1.2.1.70"/>
    </reaction>
</comment>
<keyword evidence="4 8" id="KW-0521">NADP</keyword>
<dbReference type="InterPro" id="IPR015895">
    <property type="entry name" value="4pyrrol_synth_GluRdtase_N"/>
</dbReference>
<dbReference type="GO" id="GO:0019353">
    <property type="term" value="P:protoporphyrinogen IX biosynthetic process from glutamate"/>
    <property type="evidence" value="ECO:0007669"/>
    <property type="project" value="TreeGrafter"/>
</dbReference>
<evidence type="ECO:0000256" key="4">
    <source>
        <dbReference type="ARBA" id="ARBA00022857"/>
    </source>
</evidence>
<dbReference type="GO" id="GO:0050661">
    <property type="term" value="F:NADP binding"/>
    <property type="evidence" value="ECO:0007669"/>
    <property type="project" value="InterPro"/>
</dbReference>
<evidence type="ECO:0000256" key="8">
    <source>
        <dbReference type="HAMAP-Rule" id="MF_00087"/>
    </source>
</evidence>
<evidence type="ECO:0000256" key="12">
    <source>
        <dbReference type="PIRSR" id="PIRSR000445-4"/>
    </source>
</evidence>
<sequence>MSVLLFGVSHRSAPVSVLEQLSTDESDQVKIIDQVLQSPLVTEAMVLSTCNRVEVYAVVDAFHGGLSAIGQVLAEHSGLSMGDLTKHAYVRYSEAAVEHLFAVASGLDSAVIGEQQVLGQVRRAYATAEANSTVGRVLHDLAQRALSVGKRVHSETAIDAAGASVVSVALDIAGSRLDGLAGRTAAVVGAGSMGGLSVAHLVRAGVTHIHVVNRSLPRAERLAENIRAQGVAADAWTLDHLPAALAAADVVVSCTGAVRPVVSLADVHHALATVQRDETAAPLVLCDLGMPRDIDPAVAGLPGVAVVDMDRVQREPSARAAATDAEQARQIVASEVAAYLAGQRMAEVTPTVTALRQRAADVVEAELLRLENRLPGLDASQRDEVAHTVRRVVDKLLHAPTVRVKQLASAPGGDSYAEALRELFELDPQAVDAVAAGELPLIAPEFDSGQPEHTE</sequence>
<evidence type="ECO:0000256" key="10">
    <source>
        <dbReference type="PIRSR" id="PIRSR000445-2"/>
    </source>
</evidence>
<dbReference type="RefSeq" id="WP_163806540.1">
    <property type="nucleotide sequence ID" value="NZ_AP022620.1"/>
</dbReference>
<protein>
    <recommendedName>
        <fullName evidence="3 8">Glutamyl-tRNA reductase</fullName>
        <shortName evidence="8">GluTR</shortName>
        <ecNumber evidence="3 8">1.2.1.70</ecNumber>
    </recommendedName>
</protein>
<dbReference type="PIRSF" id="PIRSF000445">
    <property type="entry name" value="4pyrrol_synth_GluRdtase"/>
    <property type="match status" value="1"/>
</dbReference>